<keyword evidence="2" id="KW-1185">Reference proteome</keyword>
<evidence type="ECO:0000313" key="1">
    <source>
        <dbReference type="EMBL" id="KAJ8020547.1"/>
    </source>
</evidence>
<reference evidence="1" key="1">
    <citation type="submission" date="2021-10" db="EMBL/GenBank/DDBJ databases">
        <title>Tropical sea cucumber genome reveals ecological adaptation and Cuvierian tubules defense mechanism.</title>
        <authorList>
            <person name="Chen T."/>
        </authorList>
    </citation>
    <scope>NUCLEOTIDE SEQUENCE</scope>
    <source>
        <strain evidence="1">Nanhai2018</strain>
        <tissue evidence="1">Muscle</tissue>
    </source>
</reference>
<comment type="caution">
    <text evidence="1">The sequence shown here is derived from an EMBL/GenBank/DDBJ whole genome shotgun (WGS) entry which is preliminary data.</text>
</comment>
<dbReference type="Proteomes" id="UP001152320">
    <property type="component" value="Chromosome 22"/>
</dbReference>
<name>A0A9Q0YHW4_HOLLE</name>
<proteinExistence type="predicted"/>
<dbReference type="EMBL" id="JAIZAY010000022">
    <property type="protein sequence ID" value="KAJ8020547.1"/>
    <property type="molecule type" value="Genomic_DNA"/>
</dbReference>
<protein>
    <submittedName>
        <fullName evidence="1">Uncharacterized protein</fullName>
    </submittedName>
</protein>
<evidence type="ECO:0000313" key="2">
    <source>
        <dbReference type="Proteomes" id="UP001152320"/>
    </source>
</evidence>
<dbReference type="AlphaFoldDB" id="A0A9Q0YHW4"/>
<gene>
    <name evidence="1" type="ORF">HOLleu_40164</name>
</gene>
<sequence length="129" mass="14683">MIQKRAERLICGAMSSEHITPYLTRLHWLPVNQLIKLKLFVFVYLCVTGSSPSYLISDVVPSSTYNTHYLSLWSFSDRIRLHVPKTTLSSGDSGFCVAGPRLWNSLPRSIREALSLVVFKKCLKTYLFA</sequence>
<organism evidence="1 2">
    <name type="scientific">Holothuria leucospilota</name>
    <name type="common">Black long sea cucumber</name>
    <name type="synonym">Mertensiothuria leucospilota</name>
    <dbReference type="NCBI Taxonomy" id="206669"/>
    <lineage>
        <taxon>Eukaryota</taxon>
        <taxon>Metazoa</taxon>
        <taxon>Echinodermata</taxon>
        <taxon>Eleutherozoa</taxon>
        <taxon>Echinozoa</taxon>
        <taxon>Holothuroidea</taxon>
        <taxon>Aspidochirotacea</taxon>
        <taxon>Aspidochirotida</taxon>
        <taxon>Holothuriidae</taxon>
        <taxon>Holothuria</taxon>
    </lineage>
</organism>
<dbReference type="OrthoDB" id="5953030at2759"/>
<accession>A0A9Q0YHW4</accession>